<gene>
    <name evidence="8" type="ORF">FX988_01803</name>
</gene>
<dbReference type="PANTHER" id="PTHR42693:SF33">
    <property type="entry name" value="ARYLSULFATASE"/>
    <property type="match status" value="1"/>
</dbReference>
<dbReference type="SUPFAM" id="SSF53649">
    <property type="entry name" value="Alkaline phosphatase-like"/>
    <property type="match status" value="1"/>
</dbReference>
<dbReference type="EC" id="3.1.6.1" evidence="8"/>
<feature type="chain" id="PRO_5032967258" evidence="6">
    <location>
        <begin position="31"/>
        <end position="580"/>
    </location>
</feature>
<dbReference type="Gene3D" id="3.40.720.10">
    <property type="entry name" value="Alkaline Phosphatase, subunit A"/>
    <property type="match status" value="1"/>
</dbReference>
<keyword evidence="4" id="KW-0106">Calcium</keyword>
<feature type="signal peptide" evidence="6">
    <location>
        <begin position="1"/>
        <end position="30"/>
    </location>
</feature>
<proteinExistence type="inferred from homology"/>
<dbReference type="CDD" id="cd16025">
    <property type="entry name" value="PAS_like"/>
    <property type="match status" value="1"/>
</dbReference>
<protein>
    <submittedName>
        <fullName evidence="8">Arylsulfatase</fullName>
        <ecNumber evidence="8">3.1.6.1</ecNumber>
    </submittedName>
</protein>
<keyword evidence="2" id="KW-0479">Metal-binding</keyword>
<evidence type="ECO:0000256" key="5">
    <source>
        <dbReference type="SAM" id="MobiDB-lite"/>
    </source>
</evidence>
<dbReference type="EMBL" id="CP047656">
    <property type="protein sequence ID" value="QHJ11569.1"/>
    <property type="molecule type" value="Genomic_DNA"/>
</dbReference>
<dbReference type="OrthoDB" id="9803751at2"/>
<dbReference type="InterPro" id="IPR050738">
    <property type="entry name" value="Sulfatase"/>
</dbReference>
<dbReference type="RefSeq" id="WP_160179289.1">
    <property type="nucleotide sequence ID" value="NZ_CP047656.1"/>
</dbReference>
<evidence type="ECO:0000259" key="7">
    <source>
        <dbReference type="Pfam" id="PF00884"/>
    </source>
</evidence>
<organism evidence="8 9">
    <name type="scientific">Paraglaciecola mesophila</name>
    <dbReference type="NCBI Taxonomy" id="197222"/>
    <lineage>
        <taxon>Bacteria</taxon>
        <taxon>Pseudomonadati</taxon>
        <taxon>Pseudomonadota</taxon>
        <taxon>Gammaproteobacteria</taxon>
        <taxon>Alteromonadales</taxon>
        <taxon>Alteromonadaceae</taxon>
        <taxon>Paraglaciecola</taxon>
    </lineage>
</organism>
<evidence type="ECO:0000313" key="9">
    <source>
        <dbReference type="Proteomes" id="UP000464524"/>
    </source>
</evidence>
<dbReference type="InterPro" id="IPR024607">
    <property type="entry name" value="Sulfatase_CS"/>
</dbReference>
<dbReference type="PROSITE" id="PS00149">
    <property type="entry name" value="SULFATASE_2"/>
    <property type="match status" value="1"/>
</dbReference>
<evidence type="ECO:0000313" key="8">
    <source>
        <dbReference type="EMBL" id="QHJ11569.1"/>
    </source>
</evidence>
<dbReference type="Gene3D" id="3.30.1120.10">
    <property type="match status" value="1"/>
</dbReference>
<evidence type="ECO:0000256" key="3">
    <source>
        <dbReference type="ARBA" id="ARBA00022801"/>
    </source>
</evidence>
<dbReference type="GO" id="GO:0046872">
    <property type="term" value="F:metal ion binding"/>
    <property type="evidence" value="ECO:0007669"/>
    <property type="project" value="UniProtKB-KW"/>
</dbReference>
<evidence type="ECO:0000256" key="2">
    <source>
        <dbReference type="ARBA" id="ARBA00022723"/>
    </source>
</evidence>
<dbReference type="AlphaFoldDB" id="A0A857JHR0"/>
<keyword evidence="6" id="KW-0732">Signal</keyword>
<dbReference type="Pfam" id="PF00884">
    <property type="entry name" value="Sulfatase"/>
    <property type="match status" value="1"/>
</dbReference>
<accession>A0A857JHR0</accession>
<evidence type="ECO:0000256" key="4">
    <source>
        <dbReference type="ARBA" id="ARBA00022837"/>
    </source>
</evidence>
<feature type="domain" description="Sulfatase N-terminal" evidence="7">
    <location>
        <begin position="43"/>
        <end position="451"/>
    </location>
</feature>
<name>A0A857JHR0_9ALTE</name>
<feature type="compositionally biased region" description="Low complexity" evidence="5">
    <location>
        <begin position="455"/>
        <end position="464"/>
    </location>
</feature>
<dbReference type="Proteomes" id="UP000464524">
    <property type="component" value="Chromosome"/>
</dbReference>
<dbReference type="InterPro" id="IPR000917">
    <property type="entry name" value="Sulfatase_N"/>
</dbReference>
<dbReference type="InterPro" id="IPR017850">
    <property type="entry name" value="Alkaline_phosphatase_core_sf"/>
</dbReference>
<dbReference type="GO" id="GO:0004065">
    <property type="term" value="F:arylsulfatase activity"/>
    <property type="evidence" value="ECO:0007669"/>
    <property type="project" value="UniProtKB-EC"/>
</dbReference>
<comment type="similarity">
    <text evidence="1">Belongs to the sulfatase family.</text>
</comment>
<reference evidence="8 9" key="1">
    <citation type="submission" date="2019-12" db="EMBL/GenBank/DDBJ databases">
        <title>Genome sequencing and assembly of endphytes of Porphyra tenera.</title>
        <authorList>
            <person name="Park J.M."/>
            <person name="Shin R."/>
            <person name="Jo S.H."/>
        </authorList>
    </citation>
    <scope>NUCLEOTIDE SEQUENCE [LARGE SCALE GENOMIC DNA]</scope>
    <source>
        <strain evidence="8 9">GPM4</strain>
    </source>
</reference>
<sequence>MFNTALTFLKSSHVMLSVFFLAIVSANAHAVENKTKQHNDERPNILLIVADDMAYTDLSVFGGGDIATPTLDTLAEEGLAFSRFYAAAQCSATRSMLLTGLDNHQAGMGTTVGAYSQPAPNQQGKPGYEGEIRDDAITVSTLLQEAGYDTFMVGKWHLGASLKNRPINRGFNRTFAIQQNSDHFNDRLGSFGFGRRDYWRNGEVANDLPDDFYQTRSFTDEFIGHLQQRKQDSPFFGYLAYTAPHYPLQAPDDIIDKYKGKYDTGYDVLRQKRAEGLMSSGLLAQNALVSHQRADVTQWDALSVDEKKTSARAMEIYAAMVDEMDSNIARVIHYLKKNDLYDNTLIIFLSDNGAEAASHLRGHAPALIPKAKNVDNSLANMGRKGSVVLYSHTWASAGEGVFREYKFSGAEGGIRVPAIMSWPAGSLKAGINHGVTSVLDFMPTALELAGVTHPSTSSSGNTSSKSEKGRFQSPIGKSLVPVLHGEADSVRTDDDYLGFEFWGGRGVVAGNWKLTGLYNQQQSKLARWELFDLTKDPGEQADLSHSRPEKMQQMLGYWREYVKNNGVVLAEPDVPALRLP</sequence>
<dbReference type="KEGG" id="pmes:FX988_01803"/>
<evidence type="ECO:0000256" key="1">
    <source>
        <dbReference type="ARBA" id="ARBA00008779"/>
    </source>
</evidence>
<feature type="region of interest" description="Disordered" evidence="5">
    <location>
        <begin position="451"/>
        <end position="472"/>
    </location>
</feature>
<keyword evidence="9" id="KW-1185">Reference proteome</keyword>
<evidence type="ECO:0000256" key="6">
    <source>
        <dbReference type="SAM" id="SignalP"/>
    </source>
</evidence>
<keyword evidence="3 8" id="KW-0378">Hydrolase</keyword>
<dbReference type="PANTHER" id="PTHR42693">
    <property type="entry name" value="ARYLSULFATASE FAMILY MEMBER"/>
    <property type="match status" value="1"/>
</dbReference>